<dbReference type="GO" id="GO:0015791">
    <property type="term" value="P:polyol transmembrane transport"/>
    <property type="evidence" value="ECO:0007669"/>
    <property type="project" value="UniProtKB-ARBA"/>
</dbReference>
<evidence type="ECO:0000256" key="1">
    <source>
        <dbReference type="ARBA" id="ARBA00004141"/>
    </source>
</evidence>
<feature type="transmembrane region" description="Helical" evidence="8">
    <location>
        <begin position="147"/>
        <end position="169"/>
    </location>
</feature>
<dbReference type="PROSITE" id="PS50850">
    <property type="entry name" value="MFS"/>
    <property type="match status" value="1"/>
</dbReference>
<evidence type="ECO:0000256" key="5">
    <source>
        <dbReference type="ARBA" id="ARBA00022989"/>
    </source>
</evidence>
<dbReference type="EMBL" id="CP069032">
    <property type="protein sequence ID" value="QRD00330.1"/>
    <property type="molecule type" value="Genomic_DNA"/>
</dbReference>
<sequence>MPSHSRSASRRGARSESNARCEIDNPLAHLSPDRLERSAREFAERINSNEPDYQFWSKATQVARFQHVPFYDRIKGLTALEKRTIREQKNLGFWQQPRPLRVTIATLCLAAVIQGWVQTGLNGANLTWAKELGLTDHDGVPTENREIWIFAAINAVLYLSASILGCWLSDPLQSLILGRRGAIFFSACLCLAGATGCGFSRTWPQLLGCRLVLGAAMGAKASVTPIYGAEVSPPHLRGALVMNWQLFDTFGIFLGFTANLIVSQTGDNRWRYEVASAVIPTLVLLSLVWTIPESPRWLLKKGRYQEAFASFCELRETPLQAAAELYYANAQIQAELKLIGRTARCRDVEVVQNGNSQSSDHTLVNTKREIGLGYIRHNENIAHGVERRTPALRAPVQPPRPSSESERDDASHNTAVKFCLPLKNCLKRCWDAMVYREDDMDLEEYQRRAKASFYVTRVWQLFSVPRIRRATTAALVVMITQQMCGINILQFYSTTIFHDPKSETNSLVGPGLSLGFGLANFIFTFPVYRFIDKRGRRFLLLSSYPGMIFSMLGACFSYYISNETRRLVVVVMFMFFFVFFYSWGQGPVPFAYSSEVFPLLNREAGMSFAVFANLFGAGILALIVPQLTRALASFPDQSDDHKKGELRLLGIFTVLNVLALIMIFFLVPETAGATLGSQDSHVNYISLEELNYIFNVKTREHIRYQVRVMVPWAWDVVKWKVTGKGEKPEDPYPLYTWVQVEQVNELGREVSEAHAE</sequence>
<keyword evidence="3" id="KW-0813">Transport</keyword>
<evidence type="ECO:0000256" key="4">
    <source>
        <dbReference type="ARBA" id="ARBA00022692"/>
    </source>
</evidence>
<evidence type="ECO:0000259" key="9">
    <source>
        <dbReference type="PROSITE" id="PS50850"/>
    </source>
</evidence>
<dbReference type="GO" id="GO:0016020">
    <property type="term" value="C:membrane"/>
    <property type="evidence" value="ECO:0007669"/>
    <property type="project" value="UniProtKB-SubCell"/>
</dbReference>
<feature type="transmembrane region" description="Helical" evidence="8">
    <location>
        <begin position="512"/>
        <end position="531"/>
    </location>
</feature>
<keyword evidence="5 8" id="KW-1133">Transmembrane helix</keyword>
<evidence type="ECO:0000313" key="10">
    <source>
        <dbReference type="EMBL" id="QRD00330.1"/>
    </source>
</evidence>
<evidence type="ECO:0000256" key="2">
    <source>
        <dbReference type="ARBA" id="ARBA00010992"/>
    </source>
</evidence>
<dbReference type="InterPro" id="IPR020846">
    <property type="entry name" value="MFS_dom"/>
</dbReference>
<evidence type="ECO:0000313" key="11">
    <source>
        <dbReference type="Proteomes" id="UP000663193"/>
    </source>
</evidence>
<feature type="transmembrane region" description="Helical" evidence="8">
    <location>
        <begin position="99"/>
        <end position="117"/>
    </location>
</feature>
<feature type="region of interest" description="Disordered" evidence="7">
    <location>
        <begin position="387"/>
        <end position="410"/>
    </location>
</feature>
<feature type="transmembrane region" description="Helical" evidence="8">
    <location>
        <begin position="566"/>
        <end position="584"/>
    </location>
</feature>
<dbReference type="SUPFAM" id="SSF103473">
    <property type="entry name" value="MFS general substrate transporter"/>
    <property type="match status" value="1"/>
</dbReference>
<feature type="transmembrane region" description="Helical" evidence="8">
    <location>
        <begin position="470"/>
        <end position="492"/>
    </location>
</feature>
<feature type="transmembrane region" description="Helical" evidence="8">
    <location>
        <begin position="648"/>
        <end position="667"/>
    </location>
</feature>
<protein>
    <recommendedName>
        <fullName evidence="9">Major facilitator superfamily (MFS) profile domain-containing protein</fullName>
    </recommendedName>
</protein>
<feature type="transmembrane region" description="Helical" evidence="8">
    <location>
        <begin position="181"/>
        <end position="199"/>
    </location>
</feature>
<feature type="transmembrane region" description="Helical" evidence="8">
    <location>
        <begin position="605"/>
        <end position="628"/>
    </location>
</feature>
<dbReference type="OrthoDB" id="6339427at2759"/>
<dbReference type="PANTHER" id="PTHR48020">
    <property type="entry name" value="PROTON MYO-INOSITOL COTRANSPORTER"/>
    <property type="match status" value="1"/>
</dbReference>
<reference evidence="11" key="1">
    <citation type="journal article" date="2021" name="BMC Genomics">
        <title>Chromosome-level genome assembly and manually-curated proteome of model necrotroph Parastagonospora nodorum Sn15 reveals a genome-wide trove of candidate effector homologs, and redundancy of virulence-related functions within an accessory chromosome.</title>
        <authorList>
            <person name="Bertazzoni S."/>
            <person name="Jones D.A.B."/>
            <person name="Phan H.T."/>
            <person name="Tan K.-C."/>
            <person name="Hane J.K."/>
        </authorList>
    </citation>
    <scope>NUCLEOTIDE SEQUENCE [LARGE SCALE GENOMIC DNA]</scope>
    <source>
        <strain evidence="11">SN15 / ATCC MYA-4574 / FGSC 10173)</strain>
    </source>
</reference>
<dbReference type="Proteomes" id="UP000663193">
    <property type="component" value="Chromosome 10"/>
</dbReference>
<accession>A0A7U2F7U1</accession>
<dbReference type="InterPro" id="IPR005828">
    <property type="entry name" value="MFS_sugar_transport-like"/>
</dbReference>
<organism evidence="10 11">
    <name type="scientific">Phaeosphaeria nodorum (strain SN15 / ATCC MYA-4574 / FGSC 10173)</name>
    <name type="common">Glume blotch fungus</name>
    <name type="synonym">Parastagonospora nodorum</name>
    <dbReference type="NCBI Taxonomy" id="321614"/>
    <lineage>
        <taxon>Eukaryota</taxon>
        <taxon>Fungi</taxon>
        <taxon>Dikarya</taxon>
        <taxon>Ascomycota</taxon>
        <taxon>Pezizomycotina</taxon>
        <taxon>Dothideomycetes</taxon>
        <taxon>Pleosporomycetidae</taxon>
        <taxon>Pleosporales</taxon>
        <taxon>Pleosporineae</taxon>
        <taxon>Phaeosphaeriaceae</taxon>
        <taxon>Parastagonospora</taxon>
    </lineage>
</organism>
<dbReference type="AlphaFoldDB" id="A0A7U2F7U1"/>
<dbReference type="InterPro" id="IPR003663">
    <property type="entry name" value="Sugar/inositol_transpt"/>
</dbReference>
<dbReference type="VEuPathDB" id="FungiDB:JI435_072010"/>
<feature type="compositionally biased region" description="Basic and acidic residues" evidence="7">
    <location>
        <begin position="13"/>
        <end position="23"/>
    </location>
</feature>
<dbReference type="GO" id="GO:0022857">
    <property type="term" value="F:transmembrane transporter activity"/>
    <property type="evidence" value="ECO:0007669"/>
    <property type="project" value="InterPro"/>
</dbReference>
<dbReference type="GO" id="GO:0015798">
    <property type="term" value="P:myo-inositol transport"/>
    <property type="evidence" value="ECO:0007669"/>
    <property type="project" value="UniProtKB-ARBA"/>
</dbReference>
<name>A0A7U2F7U1_PHANO</name>
<dbReference type="InterPro" id="IPR050814">
    <property type="entry name" value="Myo-inositol_Transporter"/>
</dbReference>
<feature type="domain" description="Major facilitator superfamily (MFS) profile" evidence="9">
    <location>
        <begin position="103"/>
        <end position="671"/>
    </location>
</feature>
<dbReference type="InterPro" id="IPR036259">
    <property type="entry name" value="MFS_trans_sf"/>
</dbReference>
<keyword evidence="4 8" id="KW-0812">Transmembrane</keyword>
<dbReference type="InterPro" id="IPR005829">
    <property type="entry name" value="Sugar_transporter_CS"/>
</dbReference>
<dbReference type="FunFam" id="1.20.1250.20:FF:001031">
    <property type="entry name" value="AGL277Wp"/>
    <property type="match status" value="1"/>
</dbReference>
<evidence type="ECO:0000256" key="6">
    <source>
        <dbReference type="ARBA" id="ARBA00023136"/>
    </source>
</evidence>
<proteinExistence type="inferred from homology"/>
<evidence type="ECO:0000256" key="8">
    <source>
        <dbReference type="SAM" id="Phobius"/>
    </source>
</evidence>
<dbReference type="PROSITE" id="PS00217">
    <property type="entry name" value="SUGAR_TRANSPORT_2"/>
    <property type="match status" value="1"/>
</dbReference>
<evidence type="ECO:0000256" key="3">
    <source>
        <dbReference type="ARBA" id="ARBA00022448"/>
    </source>
</evidence>
<keyword evidence="6 8" id="KW-0472">Membrane</keyword>
<gene>
    <name evidence="10" type="ORF">JI435_072010</name>
</gene>
<feature type="transmembrane region" description="Helical" evidence="8">
    <location>
        <begin position="274"/>
        <end position="291"/>
    </location>
</feature>
<dbReference type="Pfam" id="PF00083">
    <property type="entry name" value="Sugar_tr"/>
    <property type="match status" value="2"/>
</dbReference>
<comment type="similarity">
    <text evidence="2">Belongs to the major facilitator superfamily. Sugar transporter (TC 2.A.1.1) family.</text>
</comment>
<keyword evidence="11" id="KW-1185">Reference proteome</keyword>
<dbReference type="PRINTS" id="PR00171">
    <property type="entry name" value="SUGRTRNSPORT"/>
</dbReference>
<comment type="subcellular location">
    <subcellularLocation>
        <location evidence="1">Membrane</location>
        <topology evidence="1">Multi-pass membrane protein</topology>
    </subcellularLocation>
</comment>
<evidence type="ECO:0000256" key="7">
    <source>
        <dbReference type="SAM" id="MobiDB-lite"/>
    </source>
</evidence>
<feature type="region of interest" description="Disordered" evidence="7">
    <location>
        <begin position="1"/>
        <end position="25"/>
    </location>
</feature>
<dbReference type="Gene3D" id="1.20.1250.20">
    <property type="entry name" value="MFS general substrate transporter like domains"/>
    <property type="match status" value="2"/>
</dbReference>
<dbReference type="PANTHER" id="PTHR48020:SF14">
    <property type="entry name" value="SUGAR TRANSPORTER, PUTATIVE-RELATED"/>
    <property type="match status" value="1"/>
</dbReference>
<feature type="transmembrane region" description="Helical" evidence="8">
    <location>
        <begin position="241"/>
        <end position="262"/>
    </location>
</feature>
<feature type="transmembrane region" description="Helical" evidence="8">
    <location>
        <begin position="538"/>
        <end position="560"/>
    </location>
</feature>